<sequence length="65" mass="6832">MIYLSGIALAALTALGLGKLALDGYAGEPHTWPEGKDRGVPDRAKVPGQRRPQLPRRRAAVAVAG</sequence>
<comment type="caution">
    <text evidence="2">The sequence shown here is derived from an EMBL/GenBank/DDBJ whole genome shotgun (WGS) entry which is preliminary data.</text>
</comment>
<evidence type="ECO:0000313" key="3">
    <source>
        <dbReference type="Proteomes" id="UP001494902"/>
    </source>
</evidence>
<feature type="compositionally biased region" description="Basic and acidic residues" evidence="1">
    <location>
        <begin position="31"/>
        <end position="45"/>
    </location>
</feature>
<dbReference type="EMBL" id="JBEDNQ010000009">
    <property type="protein sequence ID" value="MEQ3552897.1"/>
    <property type="molecule type" value="Genomic_DNA"/>
</dbReference>
<dbReference type="RefSeq" id="WP_349299972.1">
    <property type="nucleotide sequence ID" value="NZ_JBEDNQ010000009.1"/>
</dbReference>
<name>A0ABV1KEK1_9PSEU</name>
<gene>
    <name evidence="2" type="ORF">WIS52_20715</name>
</gene>
<evidence type="ECO:0000313" key="2">
    <source>
        <dbReference type="EMBL" id="MEQ3552897.1"/>
    </source>
</evidence>
<feature type="region of interest" description="Disordered" evidence="1">
    <location>
        <begin position="29"/>
        <end position="65"/>
    </location>
</feature>
<accession>A0ABV1KEK1</accession>
<proteinExistence type="predicted"/>
<dbReference type="Proteomes" id="UP001494902">
    <property type="component" value="Unassembled WGS sequence"/>
</dbReference>
<protein>
    <submittedName>
        <fullName evidence="2">Uncharacterized protein</fullName>
    </submittedName>
</protein>
<organism evidence="2 3">
    <name type="scientific">Pseudonocardia nematodicida</name>
    <dbReference type="NCBI Taxonomy" id="1206997"/>
    <lineage>
        <taxon>Bacteria</taxon>
        <taxon>Bacillati</taxon>
        <taxon>Actinomycetota</taxon>
        <taxon>Actinomycetes</taxon>
        <taxon>Pseudonocardiales</taxon>
        <taxon>Pseudonocardiaceae</taxon>
        <taxon>Pseudonocardia</taxon>
    </lineage>
</organism>
<reference evidence="2 3" key="1">
    <citation type="submission" date="2024-03" db="EMBL/GenBank/DDBJ databases">
        <title>Draft genome sequence of Pseudonocardia nematodicida JCM 31783.</title>
        <authorList>
            <person name="Butdee W."/>
            <person name="Duangmal K."/>
        </authorList>
    </citation>
    <scope>NUCLEOTIDE SEQUENCE [LARGE SCALE GENOMIC DNA]</scope>
    <source>
        <strain evidence="2 3">JCM 31783</strain>
    </source>
</reference>
<keyword evidence="3" id="KW-1185">Reference proteome</keyword>
<evidence type="ECO:0000256" key="1">
    <source>
        <dbReference type="SAM" id="MobiDB-lite"/>
    </source>
</evidence>